<comment type="caution">
    <text evidence="1">The sequence shown here is derived from an EMBL/GenBank/DDBJ whole genome shotgun (WGS) entry which is preliminary data.</text>
</comment>
<sequence length="500" mass="56160">MLSGDLLHQVIKGAFKDNLITWIGEFLVITHGDVRASEILDEIDRRLAVIPPFSGLRHFHQGRNFKQWTGDDSKGLMKASIYLPAISGLVPPQIVRATSSLLEFTYLVRRSVHTETTISNVTSALQTYHREREIFRDAGVRPNGYSTPRQHSLGHFPRHIRNYGAPNGLCTSITESKHIKAVKEPWRRSNRFDALGQMLLTNQRLDKLAAARADFTARGMLNATCLSAAIDSQANDNGAHNNDVLPFPHDLPAEPEQAVDNDDDEDTIDGPTVDAFTALARRPARGYCRHLAALGEQLQIPELVDLVASFLLQQLNDNTAPMQDASQYRSPRLRTSVFHSAVATFYAPSDLSGRGGMKRERIRATPSWRSGAPRYDTVLINKDPTLDGFRGMYAARVRLLFSFWYSGTLYPCALVEWFLPLGDEPDEDTGMWIVEPELDEDSRRPSEVIHLDSVARAVHLIPVFGGDFIPVDLRAYDSLDAFRAYYVNRFADYHSHEGLF</sequence>
<dbReference type="AlphaFoldDB" id="A0A8H7P4X6"/>
<evidence type="ECO:0000313" key="2">
    <source>
        <dbReference type="Proteomes" id="UP000639403"/>
    </source>
</evidence>
<protein>
    <recommendedName>
        <fullName evidence="3">Fungal-type protein kinase domain-containing protein</fullName>
    </recommendedName>
</protein>
<name>A0A8H7P4X6_9APHY</name>
<reference evidence="1" key="1">
    <citation type="submission" date="2020-11" db="EMBL/GenBank/DDBJ databases">
        <authorList>
            <person name="Koelle M."/>
            <person name="Horta M.A.C."/>
            <person name="Nowrousian M."/>
            <person name="Ohm R.A."/>
            <person name="Benz P."/>
            <person name="Pilgard A."/>
        </authorList>
    </citation>
    <scope>NUCLEOTIDE SEQUENCE</scope>
    <source>
        <strain evidence="1">FPRL280</strain>
    </source>
</reference>
<evidence type="ECO:0000313" key="1">
    <source>
        <dbReference type="EMBL" id="KAF9816375.1"/>
    </source>
</evidence>
<organism evidence="1 2">
    <name type="scientific">Rhodonia placenta</name>
    <dbReference type="NCBI Taxonomy" id="104341"/>
    <lineage>
        <taxon>Eukaryota</taxon>
        <taxon>Fungi</taxon>
        <taxon>Dikarya</taxon>
        <taxon>Basidiomycota</taxon>
        <taxon>Agaricomycotina</taxon>
        <taxon>Agaricomycetes</taxon>
        <taxon>Polyporales</taxon>
        <taxon>Adustoporiaceae</taxon>
        <taxon>Rhodonia</taxon>
    </lineage>
</organism>
<accession>A0A8H7P4X6</accession>
<evidence type="ECO:0008006" key="3">
    <source>
        <dbReference type="Google" id="ProtNLM"/>
    </source>
</evidence>
<proteinExistence type="predicted"/>
<dbReference type="Proteomes" id="UP000639403">
    <property type="component" value="Unassembled WGS sequence"/>
</dbReference>
<dbReference type="EMBL" id="JADOXO010000058">
    <property type="protein sequence ID" value="KAF9816375.1"/>
    <property type="molecule type" value="Genomic_DNA"/>
</dbReference>
<gene>
    <name evidence="1" type="ORF">IEO21_04128</name>
</gene>
<reference evidence="1" key="2">
    <citation type="journal article" name="Front. Microbiol.">
        <title>Degradative Capacity of Two Strains of Rhodonia placenta: From Phenotype to Genotype.</title>
        <authorList>
            <person name="Kolle M."/>
            <person name="Horta M.A.C."/>
            <person name="Nowrousian M."/>
            <person name="Ohm R.A."/>
            <person name="Benz J.P."/>
            <person name="Pilgard A."/>
        </authorList>
    </citation>
    <scope>NUCLEOTIDE SEQUENCE</scope>
    <source>
        <strain evidence="1">FPRL280</strain>
    </source>
</reference>